<dbReference type="OrthoDB" id="6867569at2"/>
<dbReference type="RefSeq" id="WP_074553142.1">
    <property type="nucleotide sequence ID" value="NZ_CP119563.1"/>
</dbReference>
<evidence type="ECO:0000313" key="3">
    <source>
        <dbReference type="EMBL" id="SDE83968.1"/>
    </source>
</evidence>
<sequence>MPRQSIPLAIADLSQFSRALGAELAVRPDKPPSHLSLLNMLARAAGFRNFQHLRVGAAPAADPAPPSPEAPPEPVDPRRIAKVAGSFDAEGRLTRWPSKRAQQILCLWALWARLPAATPMSEREIGDRLEALHLFGDPAILRRDLVGLGLFRRDPGGSTYLRLEQAPPAEARLLIRELASRSRPQRP</sequence>
<gene>
    <name evidence="3" type="ORF">SAMN04244550_01155</name>
</gene>
<proteinExistence type="predicted"/>
<name>A0A1G7G753_RHOCA</name>
<accession>A0A1G7G753</accession>
<feature type="domain" description="DUF2087" evidence="2">
    <location>
        <begin position="92"/>
        <end position="162"/>
    </location>
</feature>
<dbReference type="Proteomes" id="UP000183812">
    <property type="component" value="Unassembled WGS sequence"/>
</dbReference>
<reference evidence="3 4" key="1">
    <citation type="submission" date="2016-10" db="EMBL/GenBank/DDBJ databases">
        <authorList>
            <person name="de Groot N.N."/>
        </authorList>
    </citation>
    <scope>NUCLEOTIDE SEQUENCE [LARGE SCALE GENOMIC DNA]</scope>
    <source>
        <strain evidence="4">DSM 938 / 37b4</strain>
    </source>
</reference>
<protein>
    <recommendedName>
        <fullName evidence="2">DUF2087 domain-containing protein</fullName>
    </recommendedName>
</protein>
<feature type="compositionally biased region" description="Pro residues" evidence="1">
    <location>
        <begin position="62"/>
        <end position="74"/>
    </location>
</feature>
<dbReference type="EMBL" id="FNAY01000004">
    <property type="protein sequence ID" value="SDE83968.1"/>
    <property type="molecule type" value="Genomic_DNA"/>
</dbReference>
<dbReference type="Pfam" id="PF09860">
    <property type="entry name" value="DUF2087"/>
    <property type="match status" value="1"/>
</dbReference>
<evidence type="ECO:0000256" key="1">
    <source>
        <dbReference type="SAM" id="MobiDB-lite"/>
    </source>
</evidence>
<evidence type="ECO:0000313" key="4">
    <source>
        <dbReference type="Proteomes" id="UP000183812"/>
    </source>
</evidence>
<dbReference type="InterPro" id="IPR018656">
    <property type="entry name" value="DUF2087"/>
</dbReference>
<organism evidence="3 4">
    <name type="scientific">Rhodobacter capsulatus</name>
    <name type="common">Rhodopseudomonas capsulata</name>
    <dbReference type="NCBI Taxonomy" id="1061"/>
    <lineage>
        <taxon>Bacteria</taxon>
        <taxon>Pseudomonadati</taxon>
        <taxon>Pseudomonadota</taxon>
        <taxon>Alphaproteobacteria</taxon>
        <taxon>Rhodobacterales</taxon>
        <taxon>Rhodobacter group</taxon>
        <taxon>Rhodobacter</taxon>
    </lineage>
</organism>
<dbReference type="AlphaFoldDB" id="A0A1G7G753"/>
<feature type="region of interest" description="Disordered" evidence="1">
    <location>
        <begin position="58"/>
        <end position="77"/>
    </location>
</feature>
<evidence type="ECO:0000259" key="2">
    <source>
        <dbReference type="Pfam" id="PF09860"/>
    </source>
</evidence>